<comment type="caution">
    <text evidence="2">The sequence shown here is derived from an EMBL/GenBank/DDBJ whole genome shotgun (WGS) entry which is preliminary data.</text>
</comment>
<gene>
    <name evidence="2" type="ORF">Aglo03_47900</name>
</gene>
<feature type="transmembrane region" description="Helical" evidence="1">
    <location>
        <begin position="12"/>
        <end position="34"/>
    </location>
</feature>
<evidence type="ECO:0000313" key="2">
    <source>
        <dbReference type="EMBL" id="GLW93974.1"/>
    </source>
</evidence>
<dbReference type="AlphaFoldDB" id="A0A9W6QSQ9"/>
<reference evidence="2" key="1">
    <citation type="submission" date="2023-02" db="EMBL/GenBank/DDBJ databases">
        <title>Actinokineospora globicatena NBRC 15670.</title>
        <authorList>
            <person name="Ichikawa N."/>
            <person name="Sato H."/>
            <person name="Tonouchi N."/>
        </authorList>
    </citation>
    <scope>NUCLEOTIDE SEQUENCE</scope>
    <source>
        <strain evidence="2">NBRC 15670</strain>
    </source>
</reference>
<dbReference type="RefSeq" id="WP_285612178.1">
    <property type="nucleotide sequence ID" value="NZ_BSSD01000007.1"/>
</dbReference>
<accession>A0A9W6QSQ9</accession>
<dbReference type="EMBL" id="BSSD01000007">
    <property type="protein sequence ID" value="GLW93974.1"/>
    <property type="molecule type" value="Genomic_DNA"/>
</dbReference>
<keyword evidence="1" id="KW-0812">Transmembrane</keyword>
<feature type="transmembrane region" description="Helical" evidence="1">
    <location>
        <begin position="40"/>
        <end position="62"/>
    </location>
</feature>
<keyword evidence="3" id="KW-1185">Reference proteome</keyword>
<protein>
    <submittedName>
        <fullName evidence="2">Uncharacterized protein</fullName>
    </submittedName>
</protein>
<keyword evidence="1" id="KW-1133">Transmembrane helix</keyword>
<evidence type="ECO:0000313" key="3">
    <source>
        <dbReference type="Proteomes" id="UP001165042"/>
    </source>
</evidence>
<name>A0A9W6QSQ9_9PSEU</name>
<evidence type="ECO:0000256" key="1">
    <source>
        <dbReference type="SAM" id="Phobius"/>
    </source>
</evidence>
<feature type="transmembrane region" description="Helical" evidence="1">
    <location>
        <begin position="74"/>
        <end position="103"/>
    </location>
</feature>
<proteinExistence type="predicted"/>
<dbReference type="Proteomes" id="UP001165042">
    <property type="component" value="Unassembled WGS sequence"/>
</dbReference>
<feature type="transmembrane region" description="Helical" evidence="1">
    <location>
        <begin position="115"/>
        <end position="133"/>
    </location>
</feature>
<sequence length="143" mass="14562">MGTYGRELFWRWAEGVIVGAFAVGVVGPVSWVLGVGVPRALGVVAEVAAGVFAVVVLGYLVGGGLEAVRRRGRGVAGGLAVPVGTGLVAAYLVACFVNVVALAVEQRWVEVIRDVAVVVVVVVLPVYVVLRLVGGRGARASAG</sequence>
<keyword evidence="1" id="KW-0472">Membrane</keyword>
<organism evidence="2 3">
    <name type="scientific">Actinokineospora globicatena</name>
    <dbReference type="NCBI Taxonomy" id="103729"/>
    <lineage>
        <taxon>Bacteria</taxon>
        <taxon>Bacillati</taxon>
        <taxon>Actinomycetota</taxon>
        <taxon>Actinomycetes</taxon>
        <taxon>Pseudonocardiales</taxon>
        <taxon>Pseudonocardiaceae</taxon>
        <taxon>Actinokineospora</taxon>
    </lineage>
</organism>